<evidence type="ECO:0000256" key="12">
    <source>
        <dbReference type="ARBA" id="ARBA00022771"/>
    </source>
</evidence>
<evidence type="ECO:0000256" key="8">
    <source>
        <dbReference type="ARBA" id="ARBA00022473"/>
    </source>
</evidence>
<evidence type="ECO:0000256" key="5">
    <source>
        <dbReference type="ARBA" id="ARBA00007158"/>
    </source>
</evidence>
<dbReference type="SMART" id="SM00389">
    <property type="entry name" value="HOX"/>
    <property type="match status" value="1"/>
</dbReference>
<feature type="region of interest" description="Disordered" evidence="21">
    <location>
        <begin position="1"/>
        <end position="23"/>
    </location>
</feature>
<feature type="compositionally biased region" description="Acidic residues" evidence="21">
    <location>
        <begin position="625"/>
        <end position="637"/>
    </location>
</feature>
<feature type="compositionally biased region" description="Low complexity" evidence="21">
    <location>
        <begin position="266"/>
        <end position="290"/>
    </location>
</feature>
<dbReference type="Proteomes" id="UP000316079">
    <property type="component" value="Unassembled WGS sequence"/>
</dbReference>
<feature type="domain" description="C2H2-type" evidence="22">
    <location>
        <begin position="1122"/>
        <end position="1146"/>
    </location>
</feature>
<evidence type="ECO:0000256" key="18">
    <source>
        <dbReference type="ARBA" id="ARBA00023242"/>
    </source>
</evidence>
<feature type="domain" description="C2H2-type" evidence="22">
    <location>
        <begin position="1189"/>
        <end position="1217"/>
    </location>
</feature>
<dbReference type="Gene3D" id="1.10.20.10">
    <property type="entry name" value="Histone, subunit A"/>
    <property type="match status" value="1"/>
</dbReference>
<evidence type="ECO:0000313" key="23">
    <source>
        <dbReference type="EMBL" id="TRY99837.1"/>
    </source>
</evidence>
<dbReference type="InterPro" id="IPR027008">
    <property type="entry name" value="Teashirt_fam"/>
</dbReference>
<feature type="domain" description="C2H2-type" evidence="22">
    <location>
        <begin position="432"/>
        <end position="461"/>
    </location>
</feature>
<evidence type="ECO:0000259" key="22">
    <source>
        <dbReference type="PROSITE" id="PS50157"/>
    </source>
</evidence>
<dbReference type="GO" id="GO:0030527">
    <property type="term" value="F:structural constituent of chromatin"/>
    <property type="evidence" value="ECO:0007669"/>
    <property type="project" value="InterPro"/>
</dbReference>
<dbReference type="PANTHER" id="PTHR12487:SF6">
    <property type="entry name" value="TEASHIRT HOMOLOG 1"/>
    <property type="match status" value="1"/>
</dbReference>
<comment type="function">
    <text evidence="1">Core component of nucleosome. Nucleosomes wrap and compact DNA into chromatin, limiting DNA accessibility to the cellular machineries which require DNA as a template. Histones thereby play a central role in transcription regulation, DNA repair, DNA replication and chromosomal stability. DNA accessibility is regulated via a complex set of post-translational modifications of histones, also called histone code, and nucleosome remodeling.</text>
</comment>
<feature type="region of interest" description="Disordered" evidence="21">
    <location>
        <begin position="744"/>
        <end position="764"/>
    </location>
</feature>
<comment type="subunit">
    <text evidence="6">The nucleosome is a histone octamer containing two molecules each of H2A, H2B, H3 and H4 assembled in one H3-H4 heterotetramer and two H2A-H2B heterodimers. The octamer wraps approximately 147 bp of DNA.</text>
</comment>
<evidence type="ECO:0000256" key="10">
    <source>
        <dbReference type="ARBA" id="ARBA00022723"/>
    </source>
</evidence>
<evidence type="ECO:0000256" key="13">
    <source>
        <dbReference type="ARBA" id="ARBA00022833"/>
    </source>
</evidence>
<feature type="region of interest" description="Disordered" evidence="21">
    <location>
        <begin position="134"/>
        <end position="211"/>
    </location>
</feature>
<dbReference type="AlphaFoldDB" id="A0A553RCC7"/>
<dbReference type="InterPro" id="IPR009072">
    <property type="entry name" value="Histone-fold"/>
</dbReference>
<feature type="region of interest" description="Disordered" evidence="21">
    <location>
        <begin position="488"/>
        <end position="508"/>
    </location>
</feature>
<feature type="region of interest" description="Disordered" evidence="21">
    <location>
        <begin position="776"/>
        <end position="843"/>
    </location>
</feature>
<evidence type="ECO:0000256" key="1">
    <source>
        <dbReference type="ARBA" id="ARBA00002001"/>
    </source>
</evidence>
<organism evidence="23 24">
    <name type="scientific">Danionella cerebrum</name>
    <dbReference type="NCBI Taxonomy" id="2873325"/>
    <lineage>
        <taxon>Eukaryota</taxon>
        <taxon>Metazoa</taxon>
        <taxon>Chordata</taxon>
        <taxon>Craniata</taxon>
        <taxon>Vertebrata</taxon>
        <taxon>Euteleostomi</taxon>
        <taxon>Actinopterygii</taxon>
        <taxon>Neopterygii</taxon>
        <taxon>Teleostei</taxon>
        <taxon>Ostariophysi</taxon>
        <taxon>Cypriniformes</taxon>
        <taxon>Danionidae</taxon>
        <taxon>Danioninae</taxon>
        <taxon>Danionella</taxon>
    </lineage>
</organism>
<dbReference type="Pfam" id="PF00125">
    <property type="entry name" value="Histone"/>
    <property type="match status" value="1"/>
</dbReference>
<dbReference type="GO" id="GO:0046982">
    <property type="term" value="F:protein heterodimerization activity"/>
    <property type="evidence" value="ECO:0007669"/>
    <property type="project" value="InterPro"/>
</dbReference>
<dbReference type="InterPro" id="IPR013087">
    <property type="entry name" value="Znf_C2H2_type"/>
</dbReference>
<dbReference type="CDD" id="cd00086">
    <property type="entry name" value="homeodomain"/>
    <property type="match status" value="1"/>
</dbReference>
<dbReference type="SMART" id="SM00355">
    <property type="entry name" value="ZnF_C2H2"/>
    <property type="match status" value="5"/>
</dbReference>
<evidence type="ECO:0000256" key="15">
    <source>
        <dbReference type="ARBA" id="ARBA00023125"/>
    </source>
</evidence>
<dbReference type="PROSITE" id="PS50157">
    <property type="entry name" value="ZINC_FINGER_C2H2_2"/>
    <property type="match status" value="3"/>
</dbReference>
<feature type="region of interest" description="Disordered" evidence="21">
    <location>
        <begin position="598"/>
        <end position="659"/>
    </location>
</feature>
<comment type="similarity">
    <text evidence="4">Belongs to the histone H2B family.</text>
</comment>
<dbReference type="GO" id="GO:0000786">
    <property type="term" value="C:nucleosome"/>
    <property type="evidence" value="ECO:0007669"/>
    <property type="project" value="UniProtKB-KW"/>
</dbReference>
<dbReference type="InterPro" id="IPR000558">
    <property type="entry name" value="Histone_H2B"/>
</dbReference>
<dbReference type="OrthoDB" id="5815793at2759"/>
<keyword evidence="14" id="KW-0805">Transcription regulation</keyword>
<protein>
    <recommendedName>
        <fullName evidence="22">C2H2-type domain-containing protein</fullName>
    </recommendedName>
</protein>
<keyword evidence="15" id="KW-0238">DNA-binding</keyword>
<dbReference type="STRING" id="623744.A0A553RCC7"/>
<dbReference type="EMBL" id="SRMA01025039">
    <property type="protein sequence ID" value="TRY99837.1"/>
    <property type="molecule type" value="Genomic_DNA"/>
</dbReference>
<sequence>MSNEGAKKKGKVPGDKKVPKPKSKRRETYAVYIYKVLKQVHPDTGISSRAMSIINSFVNDLFERIATEASRLAHYNKRSTITSREVQTAVWLLLPGELAKHAVSEGTKAVTKYTTYVPEDELKAAKVDDEHLQDDGLSLDGQDAEYLCNDDDDGRDQLSYQDSPLSNGTNPDAGYGSPLSDTSDHLADFRSTSSKDGQDKEDVEDMETDSKLSLQDSLAQMKAVYANLISDASWSSITKDILKSKQVGNVNSTSSTQKGGNGIVNSPPSITTASGASSSSSSTNYTSTCTKTNVTQSNCTKATTLTNANNGNINGANSGGVAYDWHQAALAKTLQHTPYHLMPEPSLFSTVQLYRQNNKLYGPVFTGASKFRCKDCSAAYDTLVGLTVHMNETGHYRDDNKDKDEDKGKKWSKPRKRSLMEMEGKEDAQKVLKCMYCGHSFESLQDLSVHMIKTKHYQKVPLKEPMPALASKLVPSTKKRAFQELMSPCSPESISSTPGIPLAETASTKDPKISNPYVTANNRYGYQNGASYTWQFEARKAQILKCMECGSSHDTLQQLTAHMMVTGHFLKVTNSASKKGKQLVFDPVVEEKIQSIPLPPTTTRLPAPNIKSQPDSPTHPSNVEEGMELEEEKVEEPEEKKIKQEKEDPTEKVEKTEKTSHYKYLREEDLEESPKGGLDILKSLENTVSSAISKAQTGTPTWGGYPSIHAAYQLQGSLKSSIPAIQSVQIQPTFNASSLKTLTSDPSTLLHSPCSPSPPPNHKSNVLAMEELVEKVTGKIPSKKERDEKSIDRNSKHITAESPSPVRKDLPRTDDLSKPIKNGTVHKEHIQVQDGDYKDTHADSPMKNGTDALKTQNSNGCSTLGIITDHSPEQPLVNPLSALQSIMNTHLGKASKTVSPLLDPLAMLYKFSNNMIEKPMYNAAQVKQLDSINRYYENDDDQPMDLTKSKSGNGPANHCASNILSNNSTRSILSTLTDPIASPLRENALMDISDMVKNLTGRLTPKSSTPSSISEKSDVDGCAFEDGLEDFSPVQKRKGRQSNWNPQHLLILQAQFASSLRETPDGKYIITDLGPQERVHICKFTGLSMTTISHWLANVKYQLRRTGGTKFLKNIDSGHPLFLCSDCASQFRTPSTYINHLESHLGFSLKDLSKLSIDLLRDQQAVTKMITDKTFRALELTEEDSNSIFQCKLCNRTFVSKHAVKLHLSKTHGKSPEDHLIFVTELEKLEKA</sequence>
<keyword evidence="24" id="KW-1185">Reference proteome</keyword>
<proteinExistence type="inferred from homology"/>
<reference evidence="23 24" key="1">
    <citation type="journal article" date="2019" name="Sci. Data">
        <title>Hybrid genome assembly and annotation of Danionella translucida.</title>
        <authorList>
            <person name="Kadobianskyi M."/>
            <person name="Schulze L."/>
            <person name="Schuelke M."/>
            <person name="Judkewitz B."/>
        </authorList>
    </citation>
    <scope>NUCLEOTIDE SEQUENCE [LARGE SCALE GENOMIC DNA]</scope>
    <source>
        <strain evidence="23 24">Bolton</strain>
    </source>
</reference>
<dbReference type="GO" id="GO:0008270">
    <property type="term" value="F:zinc ion binding"/>
    <property type="evidence" value="ECO:0007669"/>
    <property type="project" value="UniProtKB-KW"/>
</dbReference>
<feature type="region of interest" description="Disordered" evidence="21">
    <location>
        <begin position="250"/>
        <end position="290"/>
    </location>
</feature>
<dbReference type="PRINTS" id="PR00621">
    <property type="entry name" value="HISTONEH2B"/>
</dbReference>
<dbReference type="SMART" id="SM00427">
    <property type="entry name" value="H2B"/>
    <property type="match status" value="1"/>
</dbReference>
<dbReference type="GO" id="GO:0003677">
    <property type="term" value="F:DNA binding"/>
    <property type="evidence" value="ECO:0007669"/>
    <property type="project" value="UniProtKB-KW"/>
</dbReference>
<evidence type="ECO:0000256" key="17">
    <source>
        <dbReference type="ARBA" id="ARBA00023163"/>
    </source>
</evidence>
<dbReference type="InterPro" id="IPR007125">
    <property type="entry name" value="H2A/H2B/H3"/>
</dbReference>
<evidence type="ECO:0000256" key="11">
    <source>
        <dbReference type="ARBA" id="ARBA00022737"/>
    </source>
</evidence>
<keyword evidence="18" id="KW-0539">Nucleus</keyword>
<dbReference type="GO" id="GO:0005634">
    <property type="term" value="C:nucleus"/>
    <property type="evidence" value="ECO:0007669"/>
    <property type="project" value="UniProtKB-SubCell"/>
</dbReference>
<dbReference type="Gene3D" id="3.30.160.60">
    <property type="entry name" value="Classic Zinc Finger"/>
    <property type="match status" value="2"/>
</dbReference>
<dbReference type="PANTHER" id="PTHR12487">
    <property type="entry name" value="TEASHIRT-RELATED"/>
    <property type="match status" value="1"/>
</dbReference>
<evidence type="ECO:0000256" key="7">
    <source>
        <dbReference type="ARBA" id="ARBA00022454"/>
    </source>
</evidence>
<dbReference type="GO" id="GO:0000981">
    <property type="term" value="F:DNA-binding transcription factor activity, RNA polymerase II-specific"/>
    <property type="evidence" value="ECO:0007669"/>
    <property type="project" value="TreeGrafter"/>
</dbReference>
<evidence type="ECO:0000256" key="3">
    <source>
        <dbReference type="ARBA" id="ARBA00004286"/>
    </source>
</evidence>
<evidence type="ECO:0000313" key="24">
    <source>
        <dbReference type="Proteomes" id="UP000316079"/>
    </source>
</evidence>
<dbReference type="InterPro" id="IPR001356">
    <property type="entry name" value="HD"/>
</dbReference>
<feature type="compositionally biased region" description="Basic and acidic residues" evidence="21">
    <location>
        <begin position="638"/>
        <end position="659"/>
    </location>
</feature>
<dbReference type="CDD" id="cd22910">
    <property type="entry name" value="HFD_H2B"/>
    <property type="match status" value="1"/>
</dbReference>
<name>A0A553RCC7_9TELE</name>
<feature type="compositionally biased region" description="Basic and acidic residues" evidence="21">
    <location>
        <begin position="806"/>
        <end position="818"/>
    </location>
</feature>
<feature type="compositionally biased region" description="Basic and acidic residues" evidence="21">
    <location>
        <begin position="393"/>
        <end position="409"/>
    </location>
</feature>
<dbReference type="InterPro" id="IPR058631">
    <property type="entry name" value="TSHZ1-3_homeodomain"/>
</dbReference>
<keyword evidence="10" id="KW-0479">Metal-binding</keyword>
<evidence type="ECO:0000256" key="16">
    <source>
        <dbReference type="ARBA" id="ARBA00023155"/>
    </source>
</evidence>
<keyword evidence="12 20" id="KW-0863">Zinc-finger</keyword>
<keyword evidence="8" id="KW-0217">Developmental protein</keyword>
<feature type="compositionally biased region" description="Basic and acidic residues" evidence="21">
    <location>
        <begin position="776"/>
        <end position="799"/>
    </location>
</feature>
<keyword evidence="9" id="KW-0678">Repressor</keyword>
<dbReference type="FunFam" id="1.10.20.10:FF:000016">
    <property type="entry name" value="Histone H2B"/>
    <property type="match status" value="1"/>
</dbReference>
<evidence type="ECO:0000256" key="9">
    <source>
        <dbReference type="ARBA" id="ARBA00022491"/>
    </source>
</evidence>
<comment type="similarity">
    <text evidence="5">Belongs to the teashirt C2H2-type zinc-finger protein family.</text>
</comment>
<dbReference type="PROSITE" id="PS00028">
    <property type="entry name" value="ZINC_FINGER_C2H2_1"/>
    <property type="match status" value="4"/>
</dbReference>
<evidence type="ECO:0000256" key="2">
    <source>
        <dbReference type="ARBA" id="ARBA00004123"/>
    </source>
</evidence>
<comment type="subcellular location">
    <subcellularLocation>
        <location evidence="3">Chromosome</location>
    </subcellularLocation>
    <subcellularLocation>
        <location evidence="2">Nucleus</location>
    </subcellularLocation>
</comment>
<keyword evidence="19" id="KW-0544">Nucleosome core</keyword>
<feature type="compositionally biased region" description="Polar residues" evidence="21">
    <location>
        <begin position="158"/>
        <end position="170"/>
    </location>
</feature>
<feature type="compositionally biased region" description="Basic and acidic residues" evidence="21">
    <location>
        <begin position="825"/>
        <end position="843"/>
    </location>
</feature>
<evidence type="ECO:0000256" key="6">
    <source>
        <dbReference type="ARBA" id="ARBA00011538"/>
    </source>
</evidence>
<accession>A0A553RCC7</accession>
<feature type="compositionally biased region" description="Polar residues" evidence="21">
    <location>
        <begin position="610"/>
        <end position="621"/>
    </location>
</feature>
<comment type="caution">
    <text evidence="23">The sequence shown here is derived from an EMBL/GenBank/DDBJ whole genome shotgun (WGS) entry which is preliminary data.</text>
</comment>
<dbReference type="Pfam" id="PF26094">
    <property type="entry name" value="HTH_TSHZ3"/>
    <property type="match status" value="1"/>
</dbReference>
<keyword evidence="7" id="KW-0158">Chromosome</keyword>
<keyword evidence="17" id="KW-0804">Transcription</keyword>
<keyword evidence="13" id="KW-0862">Zinc</keyword>
<dbReference type="SUPFAM" id="SSF47113">
    <property type="entry name" value="Histone-fold"/>
    <property type="match status" value="1"/>
</dbReference>
<gene>
    <name evidence="23" type="ORF">DNTS_022650</name>
</gene>
<evidence type="ECO:0000256" key="20">
    <source>
        <dbReference type="PROSITE-ProRule" id="PRU00042"/>
    </source>
</evidence>
<keyword evidence="11" id="KW-0677">Repeat</keyword>
<evidence type="ECO:0000256" key="14">
    <source>
        <dbReference type="ARBA" id="ARBA00023015"/>
    </source>
</evidence>
<evidence type="ECO:0000256" key="4">
    <source>
        <dbReference type="ARBA" id="ARBA00006846"/>
    </source>
</evidence>
<evidence type="ECO:0000256" key="19">
    <source>
        <dbReference type="ARBA" id="ARBA00023269"/>
    </source>
</evidence>
<feature type="region of interest" description="Disordered" evidence="21">
    <location>
        <begin position="393"/>
        <end position="424"/>
    </location>
</feature>
<keyword evidence="16" id="KW-0371">Homeobox</keyword>
<evidence type="ECO:0000256" key="21">
    <source>
        <dbReference type="SAM" id="MobiDB-lite"/>
    </source>
</evidence>